<feature type="domain" description="Cyclic nucleotide-binding" evidence="1">
    <location>
        <begin position="4"/>
        <end position="73"/>
    </location>
</feature>
<sequence>MRTTMSALSTEHRGRLLDIAREVRFEQGTRILDEGGVPDRFWIVRTGLVTLDVRVPGRRAAVVDSLSHGELVGWSWLFPPSGWQLGAEAMTPVRALEFDAAPARRLCEADPWLGREVAMWVGSVLAHRLRAARTRLPAMYAPH</sequence>
<gene>
    <name evidence="2" type="ORF">ACFPRH_17520</name>
</gene>
<dbReference type="InterPro" id="IPR014710">
    <property type="entry name" value="RmlC-like_jellyroll"/>
</dbReference>
<evidence type="ECO:0000313" key="3">
    <source>
        <dbReference type="Proteomes" id="UP001596160"/>
    </source>
</evidence>
<organism evidence="2 3">
    <name type="scientific">Streptomyces amakusaensis</name>
    <dbReference type="NCBI Taxonomy" id="67271"/>
    <lineage>
        <taxon>Bacteria</taxon>
        <taxon>Bacillati</taxon>
        <taxon>Actinomycetota</taxon>
        <taxon>Actinomycetes</taxon>
        <taxon>Kitasatosporales</taxon>
        <taxon>Streptomycetaceae</taxon>
        <taxon>Streptomyces</taxon>
    </lineage>
</organism>
<dbReference type="InterPro" id="IPR018490">
    <property type="entry name" value="cNMP-bd_dom_sf"/>
</dbReference>
<dbReference type="Pfam" id="PF00027">
    <property type="entry name" value="cNMP_binding"/>
    <property type="match status" value="1"/>
</dbReference>
<keyword evidence="3" id="KW-1185">Reference proteome</keyword>
<evidence type="ECO:0000259" key="1">
    <source>
        <dbReference type="PROSITE" id="PS50042"/>
    </source>
</evidence>
<dbReference type="CDD" id="cd00038">
    <property type="entry name" value="CAP_ED"/>
    <property type="match status" value="1"/>
</dbReference>
<dbReference type="SUPFAM" id="SSF51206">
    <property type="entry name" value="cAMP-binding domain-like"/>
    <property type="match status" value="1"/>
</dbReference>
<reference evidence="3" key="1">
    <citation type="journal article" date="2019" name="Int. J. Syst. Evol. Microbiol.">
        <title>The Global Catalogue of Microorganisms (GCM) 10K type strain sequencing project: providing services to taxonomists for standard genome sequencing and annotation.</title>
        <authorList>
            <consortium name="The Broad Institute Genomics Platform"/>
            <consortium name="The Broad Institute Genome Sequencing Center for Infectious Disease"/>
            <person name="Wu L."/>
            <person name="Ma J."/>
        </authorList>
    </citation>
    <scope>NUCLEOTIDE SEQUENCE [LARGE SCALE GENOMIC DNA]</scope>
    <source>
        <strain evidence="3">PCU 266</strain>
    </source>
</reference>
<dbReference type="EMBL" id="JBHSKP010000010">
    <property type="protein sequence ID" value="MFC5153535.1"/>
    <property type="molecule type" value="Genomic_DNA"/>
</dbReference>
<dbReference type="Proteomes" id="UP001596160">
    <property type="component" value="Unassembled WGS sequence"/>
</dbReference>
<dbReference type="RefSeq" id="WP_344479479.1">
    <property type="nucleotide sequence ID" value="NZ_BAAASB010000012.1"/>
</dbReference>
<proteinExistence type="predicted"/>
<evidence type="ECO:0000313" key="2">
    <source>
        <dbReference type="EMBL" id="MFC5153535.1"/>
    </source>
</evidence>
<dbReference type="PROSITE" id="PS50042">
    <property type="entry name" value="CNMP_BINDING_3"/>
    <property type="match status" value="1"/>
</dbReference>
<protein>
    <submittedName>
        <fullName evidence="2">Crp/Fnr family transcriptional regulator</fullName>
    </submittedName>
</protein>
<dbReference type="InterPro" id="IPR000595">
    <property type="entry name" value="cNMP-bd_dom"/>
</dbReference>
<dbReference type="Gene3D" id="2.60.120.10">
    <property type="entry name" value="Jelly Rolls"/>
    <property type="match status" value="1"/>
</dbReference>
<accession>A0ABW0AIF9</accession>
<comment type="caution">
    <text evidence="2">The sequence shown here is derived from an EMBL/GenBank/DDBJ whole genome shotgun (WGS) entry which is preliminary data.</text>
</comment>
<name>A0ABW0AIF9_9ACTN</name>